<evidence type="ECO:0000313" key="10">
    <source>
        <dbReference type="EMBL" id="CAF3881157.1"/>
    </source>
</evidence>
<feature type="transmembrane region" description="Helical" evidence="8">
    <location>
        <begin position="771"/>
        <end position="792"/>
    </location>
</feature>
<dbReference type="PRINTS" id="PR00171">
    <property type="entry name" value="SUGRTRNSPORT"/>
</dbReference>
<dbReference type="PROSITE" id="PS50850">
    <property type="entry name" value="MFS"/>
    <property type="match status" value="2"/>
</dbReference>
<feature type="transmembrane region" description="Helical" evidence="8">
    <location>
        <begin position="432"/>
        <end position="452"/>
    </location>
</feature>
<dbReference type="EMBL" id="CAJOBI010001436">
    <property type="protein sequence ID" value="CAF3881157.1"/>
    <property type="molecule type" value="Genomic_DNA"/>
</dbReference>
<evidence type="ECO:0000256" key="6">
    <source>
        <dbReference type="ARBA" id="ARBA00023136"/>
    </source>
</evidence>
<feature type="compositionally biased region" description="Basic and acidic residues" evidence="7">
    <location>
        <begin position="40"/>
        <end position="51"/>
    </location>
</feature>
<proteinExistence type="predicted"/>
<keyword evidence="4 8" id="KW-0812">Transmembrane</keyword>
<evidence type="ECO:0000256" key="1">
    <source>
        <dbReference type="ARBA" id="ARBA00004651"/>
    </source>
</evidence>
<feature type="domain" description="Major facilitator superfamily (MFS) profile" evidence="9">
    <location>
        <begin position="106"/>
        <end position="552"/>
    </location>
</feature>
<feature type="compositionally biased region" description="Basic and acidic residues" evidence="7">
    <location>
        <begin position="1"/>
        <end position="21"/>
    </location>
</feature>
<feature type="transmembrane region" description="Helical" evidence="8">
    <location>
        <begin position="741"/>
        <end position="759"/>
    </location>
</feature>
<dbReference type="InterPro" id="IPR036259">
    <property type="entry name" value="MFS_trans_sf"/>
</dbReference>
<dbReference type="PANTHER" id="PTHR23503:SF8">
    <property type="entry name" value="FACILITATED GLUCOSE TRANSPORTER PROTEIN 1"/>
    <property type="match status" value="1"/>
</dbReference>
<feature type="transmembrane region" description="Helical" evidence="8">
    <location>
        <begin position="155"/>
        <end position="175"/>
    </location>
</feature>
<sequence>MSKDENCKNKEKQATDDRERLANLSRDNDEENINQNVAEKTIDEEFKKKELPEDDKSDTDTFEEGNKLEKSDGKNKDINGSSVRIFQSLDLKPKHLGLTRTLLLAMFAALIGTGAQFGYALGVMNAPSELIKSYINEIYIKRYNSTISPYHQDKLYSTAISVVALGGMFGGLSAIPLSNRLGRKTGLFLNNFPVIIGSILMVLSKNIASFEVFIVGRILIGFSAGFGATVGPIYVNEIAPLRVRGSLGACFQLFVAFAVLLAQILGLDIILGRQHLWNYLFAIPIIFSVLQCTLLMFTHETPAFLLQKKRRRAATRALKWFRREKSDDDIQEEIHEMEAHVRNMQTNATKISIRVLWSKPLLRKCILILIMTHVAQHFTGGYVIFFFGDVILTRANLKVEYASYAMLSNGIAYLAVAISLIFIVDKIGRRSLLLYGLIGMAATSCVIGVTILKSGNIPLYHMIFLEIFAMMAHVSFSAMGPSSIPWLLSTDMFLQPERVYASAIAIVVNWLSMFFVLMTFVPLFVSKNNFLSTEYNIMSNDPPLSRLLDNDNQEISIKTDNEANIRPNTLDSLNENNNLASDNQQHFDRSITSTLLLAVIAAISGTSFHFGYASGVLNAPQDVIEAFINETNHRRDKTSHTNESTITLIFSLAVSIFALGGMIGGLFGGFITDRFGRKGGMLLNNIVSVLSCVLMFISKPVYSYEALIVGRFFLGLSCGYGSSVAPTYINEVSPRNLRGTLGAAFQLGVVVSLFLSQGISLNSVLGSENTWHYALALPIVFSIMQVVLLLFVPETPKYLLIKRNDLPAAEKALQWLRKHPHVQHEISEMQEEQRQHQHSARMVDLFFTPTVRWALFITVFLQLSQQFSGINAVIYYSTVIFQSAGFTKQVAQYANLGLGGTNVLVTVISVFLMDRLGRRLLHLTGIGGMFITSLLLVISLVVQSTPFWNKISLIMTILFIAFFGIGPGSIPWLITAELFTHAYSVPASSIAVLVNWSANFIVGLGFKPLFTGLLHQYTFVLFTGLLLIFFLLTFFFVPETKAKTVDAIYAEINAGRVWSKRQPQSQYHHNRSSGSDNVGSTVNYENLA</sequence>
<dbReference type="InterPro" id="IPR003663">
    <property type="entry name" value="Sugar/inositol_transpt"/>
</dbReference>
<evidence type="ECO:0000256" key="3">
    <source>
        <dbReference type="ARBA" id="ARBA00022475"/>
    </source>
</evidence>
<feature type="region of interest" description="Disordered" evidence="7">
    <location>
        <begin position="1"/>
        <end position="75"/>
    </location>
</feature>
<evidence type="ECO:0000256" key="7">
    <source>
        <dbReference type="SAM" id="MobiDB-lite"/>
    </source>
</evidence>
<keyword evidence="2" id="KW-0813">Transport</keyword>
<feature type="compositionally biased region" description="Basic and acidic residues" evidence="7">
    <location>
        <begin position="64"/>
        <end position="75"/>
    </location>
</feature>
<accession>A0A8S2LBS2</accession>
<feature type="transmembrane region" description="Helical" evidence="8">
    <location>
        <begin position="708"/>
        <end position="729"/>
    </location>
</feature>
<feature type="region of interest" description="Disordered" evidence="7">
    <location>
        <begin position="1066"/>
        <end position="1088"/>
    </location>
</feature>
<keyword evidence="6 8" id="KW-0472">Membrane</keyword>
<dbReference type="PANTHER" id="PTHR23503">
    <property type="entry name" value="SOLUTE CARRIER FAMILY 2"/>
    <property type="match status" value="1"/>
</dbReference>
<evidence type="ECO:0000256" key="8">
    <source>
        <dbReference type="SAM" id="Phobius"/>
    </source>
</evidence>
<organism evidence="10 11">
    <name type="scientific">Rotaria magnacalcarata</name>
    <dbReference type="NCBI Taxonomy" id="392030"/>
    <lineage>
        <taxon>Eukaryota</taxon>
        <taxon>Metazoa</taxon>
        <taxon>Spiralia</taxon>
        <taxon>Gnathifera</taxon>
        <taxon>Rotifera</taxon>
        <taxon>Eurotatoria</taxon>
        <taxon>Bdelloidea</taxon>
        <taxon>Philodinida</taxon>
        <taxon>Philodinidae</taxon>
        <taxon>Rotaria</taxon>
    </lineage>
</organism>
<feature type="compositionally biased region" description="Acidic residues" evidence="7">
    <location>
        <begin position="52"/>
        <end position="63"/>
    </location>
</feature>
<feature type="transmembrane region" description="Helical" evidence="8">
    <location>
        <begin position="102"/>
        <end position="121"/>
    </location>
</feature>
<evidence type="ECO:0000256" key="4">
    <source>
        <dbReference type="ARBA" id="ARBA00022692"/>
    </source>
</evidence>
<dbReference type="Gene3D" id="1.20.1250.20">
    <property type="entry name" value="MFS general substrate transporter like domains"/>
    <property type="match status" value="2"/>
</dbReference>
<feature type="transmembrane region" description="Helical" evidence="8">
    <location>
        <begin position="646"/>
        <end position="670"/>
    </location>
</feature>
<dbReference type="PROSITE" id="PS00217">
    <property type="entry name" value="SUGAR_TRANSPORT_2"/>
    <property type="match status" value="2"/>
</dbReference>
<comment type="subcellular location">
    <subcellularLocation>
        <location evidence="1">Cell membrane</location>
        <topology evidence="1">Multi-pass membrane protein</topology>
    </subcellularLocation>
</comment>
<feature type="domain" description="Major facilitator superfamily (MFS) profile" evidence="9">
    <location>
        <begin position="599"/>
        <end position="1041"/>
    </location>
</feature>
<dbReference type="GO" id="GO:1990539">
    <property type="term" value="P:fructose import across plasma membrane"/>
    <property type="evidence" value="ECO:0007669"/>
    <property type="project" value="UniProtKB-ARBA"/>
</dbReference>
<feature type="transmembrane region" description="Helical" evidence="8">
    <location>
        <begin position="276"/>
        <end position="298"/>
    </location>
</feature>
<dbReference type="Pfam" id="PF00083">
    <property type="entry name" value="Sugar_tr"/>
    <property type="match status" value="2"/>
</dbReference>
<feature type="transmembrane region" description="Helical" evidence="8">
    <location>
        <begin position="893"/>
        <end position="913"/>
    </location>
</feature>
<evidence type="ECO:0000259" key="9">
    <source>
        <dbReference type="PROSITE" id="PS50850"/>
    </source>
</evidence>
<name>A0A8S2LBS2_9BILA</name>
<evidence type="ECO:0000256" key="5">
    <source>
        <dbReference type="ARBA" id="ARBA00022989"/>
    </source>
</evidence>
<keyword evidence="3" id="KW-1003">Cell membrane</keyword>
<dbReference type="GO" id="GO:0005886">
    <property type="term" value="C:plasma membrane"/>
    <property type="evidence" value="ECO:0007669"/>
    <property type="project" value="UniProtKB-SubCell"/>
</dbReference>
<comment type="caution">
    <text evidence="10">The sequence shown here is derived from an EMBL/GenBank/DDBJ whole genome shotgun (WGS) entry which is preliminary data.</text>
</comment>
<dbReference type="PROSITE" id="PS00216">
    <property type="entry name" value="SUGAR_TRANSPORT_1"/>
    <property type="match status" value="1"/>
</dbReference>
<dbReference type="NCBIfam" id="TIGR00879">
    <property type="entry name" value="SP"/>
    <property type="match status" value="1"/>
</dbReference>
<keyword evidence="5 8" id="KW-1133">Transmembrane helix</keyword>
<evidence type="ECO:0000256" key="2">
    <source>
        <dbReference type="ARBA" id="ARBA00022448"/>
    </source>
</evidence>
<dbReference type="GO" id="GO:0005353">
    <property type="term" value="F:fructose transmembrane transporter activity"/>
    <property type="evidence" value="ECO:0007669"/>
    <property type="project" value="UniProtKB-ARBA"/>
</dbReference>
<feature type="transmembrane region" description="Helical" evidence="8">
    <location>
        <begin position="919"/>
        <end position="941"/>
    </location>
</feature>
<feature type="transmembrane region" description="Helical" evidence="8">
    <location>
        <begin position="404"/>
        <end position="425"/>
    </location>
</feature>
<dbReference type="FunFam" id="1.20.1250.20:FF:001511">
    <property type="entry name" value="Solute carrier family 2, facilitated glucose transporter member 5"/>
    <property type="match status" value="1"/>
</dbReference>
<dbReference type="InterPro" id="IPR020846">
    <property type="entry name" value="MFS_dom"/>
</dbReference>
<dbReference type="InterPro" id="IPR005829">
    <property type="entry name" value="Sugar_transporter_CS"/>
</dbReference>
<feature type="transmembrane region" description="Helical" evidence="8">
    <location>
        <begin position="953"/>
        <end position="974"/>
    </location>
</feature>
<gene>
    <name evidence="10" type="ORF">SMN809_LOCUS5616</name>
</gene>
<reference evidence="10" key="1">
    <citation type="submission" date="2021-02" db="EMBL/GenBank/DDBJ databases">
        <authorList>
            <person name="Nowell W R."/>
        </authorList>
    </citation>
    <scope>NUCLEOTIDE SEQUENCE</scope>
</reference>
<feature type="transmembrane region" description="Helical" evidence="8">
    <location>
        <begin position="247"/>
        <end position="270"/>
    </location>
</feature>
<feature type="transmembrane region" description="Helical" evidence="8">
    <location>
        <begin position="366"/>
        <end position="392"/>
    </location>
</feature>
<feature type="transmembrane region" description="Helical" evidence="8">
    <location>
        <begin position="682"/>
        <end position="702"/>
    </location>
</feature>
<dbReference type="SUPFAM" id="SSF103473">
    <property type="entry name" value="MFS general substrate transporter"/>
    <property type="match status" value="2"/>
</dbReference>
<dbReference type="InterPro" id="IPR005828">
    <property type="entry name" value="MFS_sugar_transport-like"/>
</dbReference>
<dbReference type="AlphaFoldDB" id="A0A8S2LBS2"/>
<dbReference type="InterPro" id="IPR045263">
    <property type="entry name" value="GLUT"/>
</dbReference>
<evidence type="ECO:0000313" key="11">
    <source>
        <dbReference type="Proteomes" id="UP000676336"/>
    </source>
</evidence>
<feature type="transmembrane region" description="Helical" evidence="8">
    <location>
        <begin position="986"/>
        <end position="1006"/>
    </location>
</feature>
<feature type="transmembrane region" description="Helical" evidence="8">
    <location>
        <begin position="499"/>
        <end position="525"/>
    </location>
</feature>
<protein>
    <recommendedName>
        <fullName evidence="9">Major facilitator superfamily (MFS) profile domain-containing protein</fullName>
    </recommendedName>
</protein>
<feature type="transmembrane region" description="Helical" evidence="8">
    <location>
        <begin position="187"/>
        <end position="208"/>
    </location>
</feature>
<feature type="transmembrane region" description="Helical" evidence="8">
    <location>
        <begin position="214"/>
        <end position="235"/>
    </location>
</feature>
<feature type="transmembrane region" description="Helical" evidence="8">
    <location>
        <begin position="1018"/>
        <end position="1037"/>
    </location>
</feature>
<dbReference type="Proteomes" id="UP000676336">
    <property type="component" value="Unassembled WGS sequence"/>
</dbReference>